<feature type="domain" description="BetI-type transcriptional repressor C-terminal" evidence="1">
    <location>
        <begin position="26"/>
        <end position="92"/>
    </location>
</feature>
<keyword evidence="3" id="KW-1185">Reference proteome</keyword>
<protein>
    <submittedName>
        <fullName evidence="2">TetR family transcriptional regulator C-terminal domain-containing protein</fullName>
    </submittedName>
</protein>
<dbReference type="SUPFAM" id="SSF48498">
    <property type="entry name" value="Tetracyclin repressor-like, C-terminal domain"/>
    <property type="match status" value="1"/>
</dbReference>
<proteinExistence type="predicted"/>
<evidence type="ECO:0000259" key="1">
    <source>
        <dbReference type="Pfam" id="PF13977"/>
    </source>
</evidence>
<evidence type="ECO:0000313" key="2">
    <source>
        <dbReference type="EMBL" id="MCP3422074.1"/>
    </source>
</evidence>
<dbReference type="RefSeq" id="WP_254181288.1">
    <property type="nucleotide sequence ID" value="NZ_JANARS010000004.1"/>
</dbReference>
<comment type="caution">
    <text evidence="2">The sequence shown here is derived from an EMBL/GenBank/DDBJ whole genome shotgun (WGS) entry which is preliminary data.</text>
</comment>
<dbReference type="EMBL" id="JANARS010000004">
    <property type="protein sequence ID" value="MCP3422074.1"/>
    <property type="molecule type" value="Genomic_DNA"/>
</dbReference>
<dbReference type="InterPro" id="IPR036271">
    <property type="entry name" value="Tet_transcr_reg_TetR-rel_C_sf"/>
</dbReference>
<name>A0ABT1KWF0_9ACTN</name>
<reference evidence="2 3" key="1">
    <citation type="submission" date="2022-06" db="EMBL/GenBank/DDBJ databases">
        <authorList>
            <person name="So Y."/>
        </authorList>
    </citation>
    <scope>NUCLEOTIDE SEQUENCE [LARGE SCALE GENOMIC DNA]</scope>
    <source>
        <strain evidence="2 3">STR3</strain>
    </source>
</reference>
<dbReference type="InterPro" id="IPR039538">
    <property type="entry name" value="BetI_C"/>
</dbReference>
<evidence type="ECO:0000313" key="3">
    <source>
        <dbReference type="Proteomes" id="UP001204524"/>
    </source>
</evidence>
<sequence>MLHADIERPRPATTADGEPDVVVAARRVHEEDLAATVETIVRIAAPGLETPAAVHHAQVLHAVVDGLGVAVSLGRLRPDEAADVARAHVSMLALPVPR</sequence>
<organism evidence="2 3">
    <name type="scientific">Nocardioides pinisoli</name>
    <dbReference type="NCBI Taxonomy" id="2950279"/>
    <lineage>
        <taxon>Bacteria</taxon>
        <taxon>Bacillati</taxon>
        <taxon>Actinomycetota</taxon>
        <taxon>Actinomycetes</taxon>
        <taxon>Propionibacteriales</taxon>
        <taxon>Nocardioidaceae</taxon>
        <taxon>Nocardioides</taxon>
    </lineage>
</organism>
<dbReference type="Proteomes" id="UP001204524">
    <property type="component" value="Unassembled WGS sequence"/>
</dbReference>
<accession>A0ABT1KWF0</accession>
<gene>
    <name evidence="2" type="ORF">NCI01_09730</name>
</gene>
<dbReference type="Pfam" id="PF13977">
    <property type="entry name" value="TetR_C_6"/>
    <property type="match status" value="1"/>
</dbReference>